<evidence type="ECO:0000313" key="2">
    <source>
        <dbReference type="EMBL" id="PWI72466.1"/>
    </source>
</evidence>
<accession>A0A2U3ED88</accession>
<protein>
    <recommendedName>
        <fullName evidence="4">IDI-2</fullName>
    </recommendedName>
</protein>
<feature type="signal peptide" evidence="1">
    <location>
        <begin position="1"/>
        <end position="19"/>
    </location>
</feature>
<dbReference type="AlphaFoldDB" id="A0A2U3ED88"/>
<evidence type="ECO:0000256" key="1">
    <source>
        <dbReference type="SAM" id="SignalP"/>
    </source>
</evidence>
<feature type="chain" id="PRO_5015470442" description="IDI-2" evidence="1">
    <location>
        <begin position="20"/>
        <end position="176"/>
    </location>
</feature>
<keyword evidence="1" id="KW-0732">Signal</keyword>
<evidence type="ECO:0000313" key="3">
    <source>
        <dbReference type="Proteomes" id="UP000245956"/>
    </source>
</evidence>
<gene>
    <name evidence="2" type="ORF">PCL_11089</name>
</gene>
<sequence>MKTILALLVSALQLGTTSSSPISNATELCGALGVMKLDMATLPEGVDPGAIRACAEHPLALSSSPIQKRRCWRGQKGGCSHGYCYRRCGEGGEWCWTARNRGVGAWISCKSDDECRGEEACAAGTCASYFDTPRYPAPSTQVSRHAFERARMVLTRRQRYCFPYAFPFYETAKPWY</sequence>
<dbReference type="EMBL" id="LCWV01000006">
    <property type="protein sequence ID" value="PWI72466.1"/>
    <property type="molecule type" value="Genomic_DNA"/>
</dbReference>
<proteinExistence type="predicted"/>
<name>A0A2U3ED88_PURLI</name>
<comment type="caution">
    <text evidence="2">The sequence shown here is derived from an EMBL/GenBank/DDBJ whole genome shotgun (WGS) entry which is preliminary data.</text>
</comment>
<organism evidence="2 3">
    <name type="scientific">Purpureocillium lilacinum</name>
    <name type="common">Paecilomyces lilacinus</name>
    <dbReference type="NCBI Taxonomy" id="33203"/>
    <lineage>
        <taxon>Eukaryota</taxon>
        <taxon>Fungi</taxon>
        <taxon>Dikarya</taxon>
        <taxon>Ascomycota</taxon>
        <taxon>Pezizomycotina</taxon>
        <taxon>Sordariomycetes</taxon>
        <taxon>Hypocreomycetidae</taxon>
        <taxon>Hypocreales</taxon>
        <taxon>Ophiocordycipitaceae</taxon>
        <taxon>Purpureocillium</taxon>
    </lineage>
</organism>
<dbReference type="Proteomes" id="UP000245956">
    <property type="component" value="Unassembled WGS sequence"/>
</dbReference>
<evidence type="ECO:0008006" key="4">
    <source>
        <dbReference type="Google" id="ProtNLM"/>
    </source>
</evidence>
<reference evidence="2 3" key="1">
    <citation type="journal article" date="2016" name="Front. Microbiol.">
        <title>Genome and transcriptome sequences reveal the specific parasitism of the nematophagous Purpureocillium lilacinum 36-1.</title>
        <authorList>
            <person name="Xie J."/>
            <person name="Li S."/>
            <person name="Mo C."/>
            <person name="Xiao X."/>
            <person name="Peng D."/>
            <person name="Wang G."/>
            <person name="Xiao Y."/>
        </authorList>
    </citation>
    <scope>NUCLEOTIDE SEQUENCE [LARGE SCALE GENOMIC DNA]</scope>
    <source>
        <strain evidence="2 3">36-1</strain>
    </source>
</reference>